<evidence type="ECO:0008006" key="3">
    <source>
        <dbReference type="Google" id="ProtNLM"/>
    </source>
</evidence>
<feature type="non-terminal residue" evidence="1">
    <location>
        <position position="1"/>
    </location>
</feature>
<sequence>MENNVASIILDLDELTADLSWSSDSFAKMTNLRFLQISEECLDRSNVCFPIGLAILPGELKFLYWDRCCLESLSLPKQLVEL</sequence>
<dbReference type="AlphaFoldDB" id="A0A371IDR1"/>
<keyword evidence="2" id="KW-1185">Reference proteome</keyword>
<protein>
    <recommendedName>
        <fullName evidence="3">Disease resistance protein</fullName>
    </recommendedName>
</protein>
<organism evidence="1 2">
    <name type="scientific">Mucuna pruriens</name>
    <name type="common">Velvet bean</name>
    <name type="synonym">Dolichos pruriens</name>
    <dbReference type="NCBI Taxonomy" id="157652"/>
    <lineage>
        <taxon>Eukaryota</taxon>
        <taxon>Viridiplantae</taxon>
        <taxon>Streptophyta</taxon>
        <taxon>Embryophyta</taxon>
        <taxon>Tracheophyta</taxon>
        <taxon>Spermatophyta</taxon>
        <taxon>Magnoliopsida</taxon>
        <taxon>eudicotyledons</taxon>
        <taxon>Gunneridae</taxon>
        <taxon>Pentapetalae</taxon>
        <taxon>rosids</taxon>
        <taxon>fabids</taxon>
        <taxon>Fabales</taxon>
        <taxon>Fabaceae</taxon>
        <taxon>Papilionoideae</taxon>
        <taxon>50 kb inversion clade</taxon>
        <taxon>NPAAA clade</taxon>
        <taxon>indigoferoid/millettioid clade</taxon>
        <taxon>Phaseoleae</taxon>
        <taxon>Mucuna</taxon>
    </lineage>
</organism>
<comment type="caution">
    <text evidence="1">The sequence shown here is derived from an EMBL/GenBank/DDBJ whole genome shotgun (WGS) entry which is preliminary data.</text>
</comment>
<gene>
    <name evidence="1" type="ORF">CR513_01935</name>
</gene>
<reference evidence="1" key="1">
    <citation type="submission" date="2018-05" db="EMBL/GenBank/DDBJ databases">
        <title>Draft genome of Mucuna pruriens seed.</title>
        <authorList>
            <person name="Nnadi N.E."/>
            <person name="Vos R."/>
            <person name="Hasami M.H."/>
            <person name="Devisetty U.K."/>
            <person name="Aguiy J.C."/>
        </authorList>
    </citation>
    <scope>NUCLEOTIDE SEQUENCE [LARGE SCALE GENOMIC DNA]</scope>
    <source>
        <strain evidence="1">JCA_2017</strain>
    </source>
</reference>
<proteinExistence type="predicted"/>
<dbReference type="EMBL" id="QJKJ01000326">
    <property type="protein sequence ID" value="RDY13191.1"/>
    <property type="molecule type" value="Genomic_DNA"/>
</dbReference>
<dbReference type="Proteomes" id="UP000257109">
    <property type="component" value="Unassembled WGS sequence"/>
</dbReference>
<evidence type="ECO:0000313" key="2">
    <source>
        <dbReference type="Proteomes" id="UP000257109"/>
    </source>
</evidence>
<dbReference type="OrthoDB" id="1435893at2759"/>
<accession>A0A371IDR1</accession>
<name>A0A371IDR1_MUCPR</name>
<evidence type="ECO:0000313" key="1">
    <source>
        <dbReference type="EMBL" id="RDY13191.1"/>
    </source>
</evidence>